<protein>
    <submittedName>
        <fullName evidence="1">Uncharacterized protein</fullName>
    </submittedName>
</protein>
<organism evidence="1">
    <name type="scientific">Rhizophora mucronata</name>
    <name type="common">Asiatic mangrove</name>
    <dbReference type="NCBI Taxonomy" id="61149"/>
    <lineage>
        <taxon>Eukaryota</taxon>
        <taxon>Viridiplantae</taxon>
        <taxon>Streptophyta</taxon>
        <taxon>Embryophyta</taxon>
        <taxon>Tracheophyta</taxon>
        <taxon>Spermatophyta</taxon>
        <taxon>Magnoliopsida</taxon>
        <taxon>eudicotyledons</taxon>
        <taxon>Gunneridae</taxon>
        <taxon>Pentapetalae</taxon>
        <taxon>rosids</taxon>
        <taxon>fabids</taxon>
        <taxon>Malpighiales</taxon>
        <taxon>Rhizophoraceae</taxon>
        <taxon>Rhizophora</taxon>
    </lineage>
</organism>
<sequence length="64" mass="7260">MRDWDTTIGLSGYNIFQGNDAFELCGLMDVLHRVKVRVLLPLHVHVHVALNSNAYITSTTFFVI</sequence>
<evidence type="ECO:0000313" key="1">
    <source>
        <dbReference type="EMBL" id="MBX68351.1"/>
    </source>
</evidence>
<proteinExistence type="predicted"/>
<accession>A0A2P2QN63</accession>
<reference evidence="1" key="1">
    <citation type="submission" date="2018-02" db="EMBL/GenBank/DDBJ databases">
        <title>Rhizophora mucronata_Transcriptome.</title>
        <authorList>
            <person name="Meera S.P."/>
            <person name="Sreeshan A."/>
            <person name="Augustine A."/>
        </authorList>
    </citation>
    <scope>NUCLEOTIDE SEQUENCE</scope>
    <source>
        <tissue evidence="1">Leaf</tissue>
    </source>
</reference>
<name>A0A2P2QN63_RHIMU</name>
<dbReference type="AlphaFoldDB" id="A0A2P2QN63"/>
<dbReference type="EMBL" id="GGEC01087867">
    <property type="protein sequence ID" value="MBX68351.1"/>
    <property type="molecule type" value="Transcribed_RNA"/>
</dbReference>